<evidence type="ECO:0000256" key="4">
    <source>
        <dbReference type="PROSITE-ProRule" id="PRU00169"/>
    </source>
</evidence>
<dbReference type="Pfam" id="PF00196">
    <property type="entry name" value="GerE"/>
    <property type="match status" value="1"/>
</dbReference>
<dbReference type="RefSeq" id="WP_074766702.1">
    <property type="nucleotide sequence ID" value="NZ_FNWO01000004.1"/>
</dbReference>
<dbReference type="EMBL" id="FNWO01000004">
    <property type="protein sequence ID" value="SEH32707.1"/>
    <property type="molecule type" value="Genomic_DNA"/>
</dbReference>
<dbReference type="Proteomes" id="UP000182983">
    <property type="component" value="Unassembled WGS sequence"/>
</dbReference>
<dbReference type="PROSITE" id="PS50110">
    <property type="entry name" value="RESPONSE_REGULATORY"/>
    <property type="match status" value="1"/>
</dbReference>
<dbReference type="PROSITE" id="PS50043">
    <property type="entry name" value="HTH_LUXR_2"/>
    <property type="match status" value="1"/>
</dbReference>
<dbReference type="InterPro" id="IPR001789">
    <property type="entry name" value="Sig_transdc_resp-reg_receiver"/>
</dbReference>
<accession>A0A1H6HA75</accession>
<evidence type="ECO:0000313" key="7">
    <source>
        <dbReference type="EMBL" id="SEH32707.1"/>
    </source>
</evidence>
<organism evidence="7 8">
    <name type="scientific">Magnetospirillum fulvum</name>
    <name type="common">Rhodospirillum fulvum</name>
    <dbReference type="NCBI Taxonomy" id="1082"/>
    <lineage>
        <taxon>Bacteria</taxon>
        <taxon>Pseudomonadati</taxon>
        <taxon>Pseudomonadota</taxon>
        <taxon>Alphaproteobacteria</taxon>
        <taxon>Rhodospirillales</taxon>
        <taxon>Rhodospirillaceae</taxon>
        <taxon>Magnetospirillum</taxon>
    </lineage>
</organism>
<dbReference type="SMART" id="SM00421">
    <property type="entry name" value="HTH_LUXR"/>
    <property type="match status" value="1"/>
</dbReference>
<dbReference type="InterPro" id="IPR016032">
    <property type="entry name" value="Sig_transdc_resp-reg_C-effctor"/>
</dbReference>
<dbReference type="PRINTS" id="PR00038">
    <property type="entry name" value="HTHLUXR"/>
</dbReference>
<dbReference type="GO" id="GO:0000160">
    <property type="term" value="P:phosphorelay signal transduction system"/>
    <property type="evidence" value="ECO:0007669"/>
    <property type="project" value="InterPro"/>
</dbReference>
<dbReference type="PANTHER" id="PTHR44688:SF16">
    <property type="entry name" value="DNA-BINDING TRANSCRIPTIONAL ACTIVATOR DEVR_DOSR"/>
    <property type="match status" value="1"/>
</dbReference>
<dbReference type="InterPro" id="IPR011006">
    <property type="entry name" value="CheY-like_superfamily"/>
</dbReference>
<evidence type="ECO:0000256" key="3">
    <source>
        <dbReference type="ARBA" id="ARBA00023163"/>
    </source>
</evidence>
<dbReference type="InterPro" id="IPR036388">
    <property type="entry name" value="WH-like_DNA-bd_sf"/>
</dbReference>
<dbReference type="SUPFAM" id="SSF52172">
    <property type="entry name" value="CheY-like"/>
    <property type="match status" value="1"/>
</dbReference>
<feature type="modified residue" description="4-aspartylphosphate" evidence="4">
    <location>
        <position position="65"/>
    </location>
</feature>
<dbReference type="PANTHER" id="PTHR44688">
    <property type="entry name" value="DNA-BINDING TRANSCRIPTIONAL ACTIVATOR DEVR_DOSR"/>
    <property type="match status" value="1"/>
</dbReference>
<evidence type="ECO:0000259" key="6">
    <source>
        <dbReference type="PROSITE" id="PS50110"/>
    </source>
</evidence>
<keyword evidence="4" id="KW-0597">Phosphoprotein</keyword>
<feature type="domain" description="Response regulatory" evidence="6">
    <location>
        <begin position="14"/>
        <end position="129"/>
    </location>
</feature>
<evidence type="ECO:0000256" key="2">
    <source>
        <dbReference type="ARBA" id="ARBA00023125"/>
    </source>
</evidence>
<feature type="domain" description="HTH luxR-type" evidence="5">
    <location>
        <begin position="146"/>
        <end position="210"/>
    </location>
</feature>
<protein>
    <submittedName>
        <fullName evidence="7">DNA-binding response regulator, NarL/FixJ family, contains REC and HTH domains</fullName>
    </submittedName>
</protein>
<name>A0A1H6HA75_MAGFU</name>
<keyword evidence="3" id="KW-0804">Transcription</keyword>
<keyword evidence="1" id="KW-0805">Transcription regulation</keyword>
<evidence type="ECO:0000313" key="8">
    <source>
        <dbReference type="Proteomes" id="UP000182983"/>
    </source>
</evidence>
<dbReference type="Gene3D" id="1.10.10.10">
    <property type="entry name" value="Winged helix-like DNA-binding domain superfamily/Winged helix DNA-binding domain"/>
    <property type="match status" value="1"/>
</dbReference>
<proteinExistence type="predicted"/>
<sequence length="210" mass="23047">MVAGQQRIRIKGNTVLIADPHPFFRMGLRAMLRTFAPTPYVREADSSGAALLALRQESFDLVLLDLSFAQAEPERLRDSLDASGTPPVIAFGDSPNRALKSLDQVFGAVALFSRVEQAQTVRMAVENVLGPSDAGQPLSRRDPVIDGDAQVGLTERQREVHQLMLKGLPNKEIARRLGLSPNTVKVHMTIIFKKLGIASRYQALAPHNML</sequence>
<evidence type="ECO:0000259" key="5">
    <source>
        <dbReference type="PROSITE" id="PS50043"/>
    </source>
</evidence>
<dbReference type="InterPro" id="IPR000792">
    <property type="entry name" value="Tscrpt_reg_LuxR_C"/>
</dbReference>
<evidence type="ECO:0000256" key="1">
    <source>
        <dbReference type="ARBA" id="ARBA00023015"/>
    </source>
</evidence>
<gene>
    <name evidence="7" type="ORF">SAMN04244559_01301</name>
</gene>
<dbReference type="Gene3D" id="3.40.50.2300">
    <property type="match status" value="1"/>
</dbReference>
<keyword evidence="8" id="KW-1185">Reference proteome</keyword>
<dbReference type="GO" id="GO:0006355">
    <property type="term" value="P:regulation of DNA-templated transcription"/>
    <property type="evidence" value="ECO:0007669"/>
    <property type="project" value="InterPro"/>
</dbReference>
<dbReference type="SUPFAM" id="SSF46894">
    <property type="entry name" value="C-terminal effector domain of the bipartite response regulators"/>
    <property type="match status" value="1"/>
</dbReference>
<dbReference type="CDD" id="cd06170">
    <property type="entry name" value="LuxR_C_like"/>
    <property type="match status" value="1"/>
</dbReference>
<reference evidence="8" key="1">
    <citation type="submission" date="2016-10" db="EMBL/GenBank/DDBJ databases">
        <authorList>
            <person name="Varghese N."/>
            <person name="Submissions S."/>
        </authorList>
    </citation>
    <scope>NUCLEOTIDE SEQUENCE [LARGE SCALE GENOMIC DNA]</scope>
    <source>
        <strain evidence="8">DSM 13234</strain>
    </source>
</reference>
<keyword evidence="2 7" id="KW-0238">DNA-binding</keyword>
<dbReference type="GO" id="GO:0003677">
    <property type="term" value="F:DNA binding"/>
    <property type="evidence" value="ECO:0007669"/>
    <property type="project" value="UniProtKB-KW"/>
</dbReference>
<dbReference type="AlphaFoldDB" id="A0A1H6HA75"/>